<proteinExistence type="inferred from homology"/>
<feature type="binding site" evidence="3">
    <location>
        <position position="140"/>
    </location>
    <ligand>
        <name>a divalent metal cation</name>
        <dbReference type="ChEBI" id="CHEBI:60240"/>
    </ligand>
</feature>
<dbReference type="EMBL" id="CP012333">
    <property type="protein sequence ID" value="AKV02306.1"/>
    <property type="molecule type" value="Genomic_DNA"/>
</dbReference>
<dbReference type="Proteomes" id="UP000064967">
    <property type="component" value="Chromosome"/>
</dbReference>
<dbReference type="GO" id="GO:0046872">
    <property type="term" value="F:metal ion binding"/>
    <property type="evidence" value="ECO:0007669"/>
    <property type="project" value="UniProtKB-KW"/>
</dbReference>
<organism evidence="4 5">
    <name type="scientific">Labilithrix luteola</name>
    <dbReference type="NCBI Taxonomy" id="1391654"/>
    <lineage>
        <taxon>Bacteria</taxon>
        <taxon>Pseudomonadati</taxon>
        <taxon>Myxococcota</taxon>
        <taxon>Polyangia</taxon>
        <taxon>Polyangiales</taxon>
        <taxon>Labilitrichaceae</taxon>
        <taxon>Labilithrix</taxon>
    </lineage>
</organism>
<feature type="binding site" evidence="3">
    <location>
        <position position="49"/>
    </location>
    <ligand>
        <name>a divalent metal cation</name>
        <dbReference type="ChEBI" id="CHEBI:60240"/>
    </ligand>
</feature>
<dbReference type="PANTHER" id="PTHR37302">
    <property type="entry name" value="SLR1116 PROTEIN"/>
    <property type="match status" value="1"/>
</dbReference>
<comment type="similarity">
    <text evidence="1">Belongs to the DinB family.</text>
</comment>
<evidence type="ECO:0000256" key="3">
    <source>
        <dbReference type="PIRSR" id="PIRSR607837-1"/>
    </source>
</evidence>
<evidence type="ECO:0008006" key="6">
    <source>
        <dbReference type="Google" id="ProtNLM"/>
    </source>
</evidence>
<evidence type="ECO:0000313" key="4">
    <source>
        <dbReference type="EMBL" id="AKV02306.1"/>
    </source>
</evidence>
<dbReference type="KEGG" id="llu:AKJ09_08969"/>
<dbReference type="InterPro" id="IPR007837">
    <property type="entry name" value="DinB"/>
</dbReference>
<dbReference type="AlphaFoldDB" id="A0A0K1Q942"/>
<dbReference type="STRING" id="1391654.AKJ09_08969"/>
<gene>
    <name evidence="4" type="ORF">AKJ09_08969</name>
</gene>
<protein>
    <recommendedName>
        <fullName evidence="6">DinB family protein</fullName>
    </recommendedName>
</protein>
<evidence type="ECO:0000256" key="2">
    <source>
        <dbReference type="ARBA" id="ARBA00022723"/>
    </source>
</evidence>
<keyword evidence="2 3" id="KW-0479">Metal-binding</keyword>
<dbReference type="SUPFAM" id="SSF109854">
    <property type="entry name" value="DinB/YfiT-like putative metalloenzymes"/>
    <property type="match status" value="1"/>
</dbReference>
<evidence type="ECO:0000313" key="5">
    <source>
        <dbReference type="Proteomes" id="UP000064967"/>
    </source>
</evidence>
<dbReference type="InterPro" id="IPR034660">
    <property type="entry name" value="DinB/YfiT-like"/>
</dbReference>
<accession>A0A0K1Q942</accession>
<dbReference type="Gene3D" id="1.20.120.450">
    <property type="entry name" value="dinb family like domain"/>
    <property type="match status" value="1"/>
</dbReference>
<feature type="binding site" evidence="3">
    <location>
        <position position="144"/>
    </location>
    <ligand>
        <name>a divalent metal cation</name>
        <dbReference type="ChEBI" id="CHEBI:60240"/>
    </ligand>
</feature>
<dbReference type="PANTHER" id="PTHR37302:SF1">
    <property type="entry name" value="PROTEIN DINB"/>
    <property type="match status" value="1"/>
</dbReference>
<reference evidence="4 5" key="1">
    <citation type="submission" date="2015-08" db="EMBL/GenBank/DDBJ databases">
        <authorList>
            <person name="Babu N.S."/>
            <person name="Beckwith C.J."/>
            <person name="Beseler K.G."/>
            <person name="Brison A."/>
            <person name="Carone J.V."/>
            <person name="Caskin T.P."/>
            <person name="Diamond M."/>
            <person name="Durham M.E."/>
            <person name="Foxe J.M."/>
            <person name="Go M."/>
            <person name="Henderson B.A."/>
            <person name="Jones I.B."/>
            <person name="McGettigan J.A."/>
            <person name="Micheletti S.J."/>
            <person name="Nasrallah M.E."/>
            <person name="Ortiz D."/>
            <person name="Piller C.R."/>
            <person name="Privatt S.R."/>
            <person name="Schneider S.L."/>
            <person name="Sharp S."/>
            <person name="Smith T.C."/>
            <person name="Stanton J.D."/>
            <person name="Ullery H.E."/>
            <person name="Wilson R.J."/>
            <person name="Serrano M.G."/>
            <person name="Buck G."/>
            <person name="Lee V."/>
            <person name="Wang Y."/>
            <person name="Carvalho R."/>
            <person name="Voegtly L."/>
            <person name="Shi R."/>
            <person name="Duckworth R."/>
            <person name="Johnson A."/>
            <person name="Loviza R."/>
            <person name="Walstead R."/>
            <person name="Shah Z."/>
            <person name="Kiflezghi M."/>
            <person name="Wade K."/>
            <person name="Ball S.L."/>
            <person name="Bradley K.W."/>
            <person name="Asai D.J."/>
            <person name="Bowman C.A."/>
            <person name="Russell D.A."/>
            <person name="Pope W.H."/>
            <person name="Jacobs-Sera D."/>
            <person name="Hendrix R.W."/>
            <person name="Hatfull G.F."/>
        </authorList>
    </citation>
    <scope>NUCLEOTIDE SEQUENCE [LARGE SCALE GENOMIC DNA]</scope>
    <source>
        <strain evidence="4 5">DSM 27648</strain>
    </source>
</reference>
<keyword evidence="5" id="KW-1185">Reference proteome</keyword>
<evidence type="ECO:0000256" key="1">
    <source>
        <dbReference type="ARBA" id="ARBA00008635"/>
    </source>
</evidence>
<sequence>MMLEYVRVMARYNRWMNDKLYAVAEKLTDAERKQDRGAFFGSIHRTFNHLLLGDRVWLGRFTGLTLPKGELGPGGIRTLDQELYADFDELRRERAKTDHDIDAFVATLTEEGLAGNLRYTRSGVVKEVPLWHVLSHLFNHQTHHRGQVTTLLMQAGHDPGVTDLVAMLQG</sequence>
<dbReference type="Pfam" id="PF05163">
    <property type="entry name" value="DinB"/>
    <property type="match status" value="1"/>
</dbReference>
<name>A0A0K1Q942_9BACT</name>